<dbReference type="EMBL" id="FOLO01000004">
    <property type="protein sequence ID" value="SFC07686.1"/>
    <property type="molecule type" value="Genomic_DNA"/>
</dbReference>
<protein>
    <submittedName>
        <fullName evidence="2">Uncharacterized protein</fullName>
    </submittedName>
</protein>
<dbReference type="Proteomes" id="UP000198862">
    <property type="component" value="Unassembled WGS sequence"/>
</dbReference>
<accession>A0A1I1G8I4</accession>
<evidence type="ECO:0000256" key="1">
    <source>
        <dbReference type="SAM" id="MobiDB-lite"/>
    </source>
</evidence>
<dbReference type="AlphaFoldDB" id="A0A1I1G8I4"/>
<reference evidence="2 3" key="1">
    <citation type="submission" date="2016-10" db="EMBL/GenBank/DDBJ databases">
        <authorList>
            <person name="de Groot N.N."/>
        </authorList>
    </citation>
    <scope>NUCLEOTIDE SEQUENCE [LARGE SCALE GENOMIC DNA]</scope>
    <source>
        <strain evidence="2 3">DSM 6059</strain>
    </source>
</reference>
<feature type="region of interest" description="Disordered" evidence="1">
    <location>
        <begin position="20"/>
        <end position="48"/>
    </location>
</feature>
<evidence type="ECO:0000313" key="2">
    <source>
        <dbReference type="EMBL" id="SFC07686.1"/>
    </source>
</evidence>
<sequence length="102" mass="11061">MILRAKFLVALTCLVIQTGCGGDKSPSEKNEQETVIVTDPPPASKIETPNQMIKESSTFVPLRQEISSGRFDISAQTTVQPALTVSNRFQLKSQALVLSPSN</sequence>
<dbReference type="STRING" id="1123010.SAMN02745724_00850"/>
<proteinExistence type="predicted"/>
<dbReference type="RefSeq" id="WP_091980317.1">
    <property type="nucleotide sequence ID" value="NZ_FOLO01000004.1"/>
</dbReference>
<organism evidence="2 3">
    <name type="scientific">Pseudoalteromonas denitrificans DSM 6059</name>
    <dbReference type="NCBI Taxonomy" id="1123010"/>
    <lineage>
        <taxon>Bacteria</taxon>
        <taxon>Pseudomonadati</taxon>
        <taxon>Pseudomonadota</taxon>
        <taxon>Gammaproteobacteria</taxon>
        <taxon>Alteromonadales</taxon>
        <taxon>Pseudoalteromonadaceae</taxon>
        <taxon>Pseudoalteromonas</taxon>
    </lineage>
</organism>
<keyword evidence="3" id="KW-1185">Reference proteome</keyword>
<evidence type="ECO:0000313" key="3">
    <source>
        <dbReference type="Proteomes" id="UP000198862"/>
    </source>
</evidence>
<name>A0A1I1G8I4_9GAMM</name>
<gene>
    <name evidence="2" type="ORF">SAMN02745724_00850</name>
</gene>